<gene>
    <name evidence="1" type="ORF">LCGC14_0811490</name>
</gene>
<reference evidence="1" key="1">
    <citation type="journal article" date="2015" name="Nature">
        <title>Complex archaea that bridge the gap between prokaryotes and eukaryotes.</title>
        <authorList>
            <person name="Spang A."/>
            <person name="Saw J.H."/>
            <person name="Jorgensen S.L."/>
            <person name="Zaremba-Niedzwiedzka K."/>
            <person name="Martijn J."/>
            <person name="Lind A.E."/>
            <person name="van Eijk R."/>
            <person name="Schleper C."/>
            <person name="Guy L."/>
            <person name="Ettema T.J."/>
        </authorList>
    </citation>
    <scope>NUCLEOTIDE SEQUENCE</scope>
</reference>
<proteinExistence type="predicted"/>
<dbReference type="AlphaFoldDB" id="A0A0F9SU02"/>
<accession>A0A0F9SU02</accession>
<organism evidence="1">
    <name type="scientific">marine sediment metagenome</name>
    <dbReference type="NCBI Taxonomy" id="412755"/>
    <lineage>
        <taxon>unclassified sequences</taxon>
        <taxon>metagenomes</taxon>
        <taxon>ecological metagenomes</taxon>
    </lineage>
</organism>
<comment type="caution">
    <text evidence="1">The sequence shown here is derived from an EMBL/GenBank/DDBJ whole genome shotgun (WGS) entry which is preliminary data.</text>
</comment>
<dbReference type="EMBL" id="LAZR01002235">
    <property type="protein sequence ID" value="KKN32688.1"/>
    <property type="molecule type" value="Genomic_DNA"/>
</dbReference>
<name>A0A0F9SU02_9ZZZZ</name>
<sequence length="141" mass="16099">MTNPFHHTREDGSEYRASLPELKAMVPGLADAELNALCAAVCDEEFVEEFVEWLDDGVNPPGFRARIRLRDPIPYYGPIARYTSDWREAGRLLEKYHPSVLHHLLRRFPWERGSLTEEFRRDITEAAVVAGLTEMIEGGGE</sequence>
<protein>
    <submittedName>
        <fullName evidence="1">Uncharacterized protein</fullName>
    </submittedName>
</protein>
<evidence type="ECO:0000313" key="1">
    <source>
        <dbReference type="EMBL" id="KKN32688.1"/>
    </source>
</evidence>